<keyword evidence="5" id="KW-1185">Reference proteome</keyword>
<evidence type="ECO:0000313" key="5">
    <source>
        <dbReference type="Proteomes" id="UP001163293"/>
    </source>
</evidence>
<dbReference type="EMBL" id="CP101185">
    <property type="protein sequence ID" value="UYV97559.1"/>
    <property type="molecule type" value="Genomic_DNA"/>
</dbReference>
<protein>
    <recommendedName>
        <fullName evidence="6">4,5-dihydroxyphthalate decarboxylase</fullName>
    </recommendedName>
</protein>
<evidence type="ECO:0000256" key="3">
    <source>
        <dbReference type="ARBA" id="ARBA00022729"/>
    </source>
</evidence>
<dbReference type="Gene3D" id="3.40.190.10">
    <property type="entry name" value="Periplasmic binding protein-like II"/>
    <property type="match status" value="3"/>
</dbReference>
<comment type="subcellular location">
    <subcellularLocation>
        <location evidence="1">Periplasm</location>
    </subcellularLocation>
</comment>
<evidence type="ECO:0008006" key="6">
    <source>
        <dbReference type="Google" id="ProtNLM"/>
    </source>
</evidence>
<reference evidence="4" key="1">
    <citation type="submission" date="2022-07" db="EMBL/GenBank/DDBJ databases">
        <authorList>
            <person name="Wu T."/>
        </authorList>
    </citation>
    <scope>NUCLEOTIDE SEQUENCE</scope>
    <source>
        <strain evidence="4">SD-1</strain>
    </source>
</reference>
<dbReference type="SUPFAM" id="SSF53850">
    <property type="entry name" value="Periplasmic binding protein-like II"/>
    <property type="match status" value="1"/>
</dbReference>
<name>A0AAX3EIE6_PAEUR</name>
<gene>
    <name evidence="4" type="ORF">NL394_21450</name>
</gene>
<keyword evidence="3" id="KW-0732">Signal</keyword>
<dbReference type="GO" id="GO:0042597">
    <property type="term" value="C:periplasmic space"/>
    <property type="evidence" value="ECO:0007669"/>
    <property type="project" value="UniProtKB-SubCell"/>
</dbReference>
<evidence type="ECO:0000256" key="1">
    <source>
        <dbReference type="ARBA" id="ARBA00004418"/>
    </source>
</evidence>
<proteinExistence type="inferred from homology"/>
<evidence type="ECO:0000313" key="4">
    <source>
        <dbReference type="EMBL" id="UYV97559.1"/>
    </source>
</evidence>
<comment type="similarity">
    <text evidence="2">Belongs to the bacterial solute-binding protein SsuA/TauA family.</text>
</comment>
<organism evidence="4 5">
    <name type="scientific">Paenarthrobacter ureafaciens</name>
    <dbReference type="NCBI Taxonomy" id="37931"/>
    <lineage>
        <taxon>Bacteria</taxon>
        <taxon>Bacillati</taxon>
        <taxon>Actinomycetota</taxon>
        <taxon>Actinomycetes</taxon>
        <taxon>Micrococcales</taxon>
        <taxon>Micrococcaceae</taxon>
        <taxon>Paenarthrobacter</taxon>
    </lineage>
</organism>
<evidence type="ECO:0000256" key="2">
    <source>
        <dbReference type="ARBA" id="ARBA00010742"/>
    </source>
</evidence>
<dbReference type="Proteomes" id="UP001163293">
    <property type="component" value="Chromosome"/>
</dbReference>
<dbReference type="AlphaFoldDB" id="A0AAX3EIE6"/>
<sequence length="315" mass="34486">MPVQLSALSRTQGNNRRLKDGTVVPEGFPLEFQEMPVLVQGFRRMVRELAYDVSEMALTTYLTAKEHGVKFTALPIFLVRGFHHNAIVVRRDSGLTHPGQLAGKRVGVNRGYTVTTGVWARAIMANQYGLDLDSVTWVLSGDEHVQNYVPPSNVISAPSGRTLEQMVLDGELDAAIGVKPGSPDLVTLIPDADQAAIAALQTTGLYPINHLVVIRDEILEAHPDAAVAVFEAFAESKRQYLADLKAGALAEPDSADRLHLQVLDATGWDDPLPYGVDPNREVLEDLMEQASRQHILTRKVKLDQLFAEPVRGLTG</sequence>
<dbReference type="PANTHER" id="PTHR30024:SF47">
    <property type="entry name" value="TAURINE-BINDING PERIPLASMIC PROTEIN"/>
    <property type="match status" value="1"/>
</dbReference>
<accession>A0AAX3EIE6</accession>
<dbReference type="RefSeq" id="WP_062098695.1">
    <property type="nucleotide sequence ID" value="NZ_CP043010.1"/>
</dbReference>
<dbReference type="PANTHER" id="PTHR30024">
    <property type="entry name" value="ALIPHATIC SULFONATES-BINDING PROTEIN-RELATED"/>
    <property type="match status" value="1"/>
</dbReference>